<keyword evidence="5" id="KW-1185">Reference proteome</keyword>
<keyword evidence="1 2" id="KW-0378">Hydrolase</keyword>
<dbReference type="InterPro" id="IPR000086">
    <property type="entry name" value="NUDIX_hydrolase_dom"/>
</dbReference>
<reference evidence="4 5" key="2">
    <citation type="journal article" date="2016" name="Int. J. Syst. Evol. Microbiol.">
        <title>Vitellibacter aquimaris sp. nov., a marine bacterium isolated from seawater.</title>
        <authorList>
            <person name="Thevarajoo S."/>
            <person name="Selvaratnam C."/>
            <person name="Goh K.M."/>
            <person name="Hong K.W."/>
            <person name="Chan X.Y."/>
            <person name="Chan K.G."/>
            <person name="Chong C.S."/>
        </authorList>
    </citation>
    <scope>NUCLEOTIDE SEQUENCE [LARGE SCALE GENOMIC DNA]</scope>
    <source>
        <strain evidence="4 5">D-24</strain>
    </source>
</reference>
<dbReference type="Proteomes" id="UP000070138">
    <property type="component" value="Unassembled WGS sequence"/>
</dbReference>
<dbReference type="InterPro" id="IPR051325">
    <property type="entry name" value="Nudix_hydrolase_domain"/>
</dbReference>
<evidence type="ECO:0000256" key="1">
    <source>
        <dbReference type="ARBA" id="ARBA00022801"/>
    </source>
</evidence>
<comment type="caution">
    <text evidence="4">The sequence shown here is derived from an EMBL/GenBank/DDBJ whole genome shotgun (WGS) entry which is preliminary data.</text>
</comment>
<protein>
    <submittedName>
        <fullName evidence="4">NUDIX hydrolase</fullName>
    </submittedName>
</protein>
<gene>
    <name evidence="4" type="ORF">LS48_09475</name>
</gene>
<dbReference type="PRINTS" id="PR00502">
    <property type="entry name" value="NUDIXFAMILY"/>
</dbReference>
<dbReference type="GO" id="GO:0006754">
    <property type="term" value="P:ATP biosynthetic process"/>
    <property type="evidence" value="ECO:0007669"/>
    <property type="project" value="TreeGrafter"/>
</dbReference>
<dbReference type="EMBL" id="JRWG01000005">
    <property type="protein sequence ID" value="KXN98775.1"/>
    <property type="molecule type" value="Genomic_DNA"/>
</dbReference>
<dbReference type="AlphaFoldDB" id="A0A137RH10"/>
<evidence type="ECO:0000313" key="4">
    <source>
        <dbReference type="EMBL" id="KXN98775.1"/>
    </source>
</evidence>
<sequence length="209" mass="24953">MYKVFVKDIPIILSTEENIGEHYTTIPLKQARFKKLVKKINNGELLYVNLYHKNAEKLERFLRKKIKVVEAAGGLVYNSKKEILFIRRNKKWDLPKGKIEKGETHREAAVREVIEETGVKDLEIRDFLMTTYHVFTRNDKFRLKITYWYEMFSDYDGPLIPEPEEGIKKVKWKDFEKSQRALQNSYENIKLLFPKEYLTTHPNDRIPKV</sequence>
<dbReference type="GO" id="GO:0006167">
    <property type="term" value="P:AMP biosynthetic process"/>
    <property type="evidence" value="ECO:0007669"/>
    <property type="project" value="TreeGrafter"/>
</dbReference>
<comment type="similarity">
    <text evidence="2">Belongs to the Nudix hydrolase family.</text>
</comment>
<dbReference type="PANTHER" id="PTHR21340:SF0">
    <property type="entry name" value="BIS(5'-NUCLEOSYL)-TETRAPHOSPHATASE [ASYMMETRICAL]"/>
    <property type="match status" value="1"/>
</dbReference>
<dbReference type="PROSITE" id="PS51462">
    <property type="entry name" value="NUDIX"/>
    <property type="match status" value="1"/>
</dbReference>
<accession>A0A137RH10</accession>
<name>A0A137RH10_9FLAO</name>
<dbReference type="Gene3D" id="3.90.79.10">
    <property type="entry name" value="Nucleoside Triphosphate Pyrophosphohydrolase"/>
    <property type="match status" value="1"/>
</dbReference>
<dbReference type="InterPro" id="IPR020084">
    <property type="entry name" value="NUDIX_hydrolase_CS"/>
</dbReference>
<dbReference type="InterPro" id="IPR015797">
    <property type="entry name" value="NUDIX_hydrolase-like_dom_sf"/>
</dbReference>
<reference evidence="5" key="1">
    <citation type="submission" date="2014-10" db="EMBL/GenBank/DDBJ databases">
        <title>Genome sequencing of Vitellibacter sp. D-24.</title>
        <authorList>
            <person name="Thevarajoo S."/>
            <person name="Selvaratnam C."/>
            <person name="Goh K.M."/>
            <person name="Chong C.S."/>
        </authorList>
    </citation>
    <scope>NUCLEOTIDE SEQUENCE [LARGE SCALE GENOMIC DNA]</scope>
    <source>
        <strain evidence="5">D-24</strain>
    </source>
</reference>
<dbReference type="PROSITE" id="PS00893">
    <property type="entry name" value="NUDIX_BOX"/>
    <property type="match status" value="1"/>
</dbReference>
<dbReference type="PANTHER" id="PTHR21340">
    <property type="entry name" value="DIADENOSINE 5,5-P1,P4-TETRAPHOSPHATE PYROPHOSPHOHYDROLASE MUTT"/>
    <property type="match status" value="1"/>
</dbReference>
<dbReference type="InterPro" id="IPR020476">
    <property type="entry name" value="Nudix_hydrolase"/>
</dbReference>
<evidence type="ECO:0000259" key="3">
    <source>
        <dbReference type="PROSITE" id="PS51462"/>
    </source>
</evidence>
<dbReference type="Pfam" id="PF00293">
    <property type="entry name" value="NUDIX"/>
    <property type="match status" value="1"/>
</dbReference>
<evidence type="ECO:0000313" key="5">
    <source>
        <dbReference type="Proteomes" id="UP000070138"/>
    </source>
</evidence>
<evidence type="ECO:0000256" key="2">
    <source>
        <dbReference type="RuleBase" id="RU003476"/>
    </source>
</evidence>
<dbReference type="GO" id="GO:0004081">
    <property type="term" value="F:bis(5'-nucleosyl)-tetraphosphatase (asymmetrical) activity"/>
    <property type="evidence" value="ECO:0007669"/>
    <property type="project" value="TreeGrafter"/>
</dbReference>
<organism evidence="4 5">
    <name type="scientific">Aequorivita aquimaris</name>
    <dbReference type="NCBI Taxonomy" id="1548749"/>
    <lineage>
        <taxon>Bacteria</taxon>
        <taxon>Pseudomonadati</taxon>
        <taxon>Bacteroidota</taxon>
        <taxon>Flavobacteriia</taxon>
        <taxon>Flavobacteriales</taxon>
        <taxon>Flavobacteriaceae</taxon>
        <taxon>Aequorivita</taxon>
    </lineage>
</organism>
<proteinExistence type="inferred from homology"/>
<dbReference type="SUPFAM" id="SSF55811">
    <property type="entry name" value="Nudix"/>
    <property type="match status" value="1"/>
</dbReference>
<dbReference type="OrthoDB" id="9816289at2"/>
<dbReference type="CDD" id="cd03673">
    <property type="entry name" value="NUDIX_Ap6A_hydrolase"/>
    <property type="match status" value="1"/>
</dbReference>
<dbReference type="RefSeq" id="WP_062622426.1">
    <property type="nucleotide sequence ID" value="NZ_JRWG01000005.1"/>
</dbReference>
<dbReference type="STRING" id="1548749.LS48_09475"/>
<feature type="domain" description="Nudix hydrolase" evidence="3">
    <location>
        <begin position="67"/>
        <end position="195"/>
    </location>
</feature>